<name>A0ABS1D4P4_9PROT</name>
<feature type="transmembrane region" description="Helical" evidence="1">
    <location>
        <begin position="98"/>
        <end position="120"/>
    </location>
</feature>
<reference evidence="2 3" key="1">
    <citation type="journal article" date="2020" name="Microorganisms">
        <title>Osmotic Adaptation and Compatible Solute Biosynthesis of Phototrophic Bacteria as Revealed from Genome Analyses.</title>
        <authorList>
            <person name="Imhoff J.F."/>
            <person name="Rahn T."/>
            <person name="Kunzel S."/>
            <person name="Keller A."/>
            <person name="Neulinger S.C."/>
        </authorList>
    </citation>
    <scope>NUCLEOTIDE SEQUENCE [LARGE SCALE GENOMIC DNA]</scope>
    <source>
        <strain evidence="2 3">DSM 15382</strain>
    </source>
</reference>
<feature type="transmembrane region" description="Helical" evidence="1">
    <location>
        <begin position="263"/>
        <end position="282"/>
    </location>
</feature>
<keyword evidence="3" id="KW-1185">Reference proteome</keyword>
<gene>
    <name evidence="2" type="ORF">CKO45_24795</name>
</gene>
<sequence>MARGSRTPRSTAFLRQAAPAAAAALSLLPVSAKAHIKWFAPYDVTQAPQPLAEVLTLQFLLTFGGFALLVAGSFLLDRLVTKAWPRFSRPGDPDATETLLRAGTGAYFVALFAGGGVILTPELRTGAEWLPWLQFGIAVSMLSARSCAFGGIGILVLYGYGAAQYGAFHLADYPMFLGMAAYMVLTSCTSERARALRMPILYTSICATLMWGAIEKWAYPQWTFPLLAARPYLTLGIPADAFLVLAGFVEFAFAFYILTGLGMLRLGILGLGLIFTLAIIDFGRMDAIGHLPTIVAMAAMFLHGPTALHHAVHAGRRGPVGEASRAGGCFAAAIGIFFLAYYGMQHAEYGGGQDAVQRLATLPSSAAR</sequence>
<keyword evidence="1" id="KW-0472">Membrane</keyword>
<evidence type="ECO:0000313" key="2">
    <source>
        <dbReference type="EMBL" id="MBK1661431.1"/>
    </source>
</evidence>
<evidence type="ECO:0000256" key="1">
    <source>
        <dbReference type="SAM" id="Phobius"/>
    </source>
</evidence>
<organism evidence="2 3">
    <name type="scientific">Paracraurococcus ruber</name>
    <dbReference type="NCBI Taxonomy" id="77675"/>
    <lineage>
        <taxon>Bacteria</taxon>
        <taxon>Pseudomonadati</taxon>
        <taxon>Pseudomonadota</taxon>
        <taxon>Alphaproteobacteria</taxon>
        <taxon>Acetobacterales</taxon>
        <taxon>Roseomonadaceae</taxon>
        <taxon>Paracraurococcus</taxon>
    </lineage>
</organism>
<feature type="transmembrane region" description="Helical" evidence="1">
    <location>
        <begin position="132"/>
        <end position="158"/>
    </location>
</feature>
<dbReference type="EMBL" id="NRSG01000302">
    <property type="protein sequence ID" value="MBK1661431.1"/>
    <property type="molecule type" value="Genomic_DNA"/>
</dbReference>
<keyword evidence="1" id="KW-0812">Transmembrane</keyword>
<feature type="transmembrane region" description="Helical" evidence="1">
    <location>
        <begin position="294"/>
        <end position="312"/>
    </location>
</feature>
<evidence type="ECO:0008006" key="4">
    <source>
        <dbReference type="Google" id="ProtNLM"/>
    </source>
</evidence>
<feature type="transmembrane region" description="Helical" evidence="1">
    <location>
        <begin position="324"/>
        <end position="344"/>
    </location>
</feature>
<protein>
    <recommendedName>
        <fullName evidence="4">DoxX family protein</fullName>
    </recommendedName>
</protein>
<feature type="transmembrane region" description="Helical" evidence="1">
    <location>
        <begin position="165"/>
        <end position="184"/>
    </location>
</feature>
<feature type="transmembrane region" description="Helical" evidence="1">
    <location>
        <begin position="56"/>
        <end position="77"/>
    </location>
</feature>
<evidence type="ECO:0000313" key="3">
    <source>
        <dbReference type="Proteomes" id="UP000697995"/>
    </source>
</evidence>
<dbReference type="Proteomes" id="UP000697995">
    <property type="component" value="Unassembled WGS sequence"/>
</dbReference>
<feature type="transmembrane region" description="Helical" evidence="1">
    <location>
        <begin position="235"/>
        <end position="257"/>
    </location>
</feature>
<proteinExistence type="predicted"/>
<comment type="caution">
    <text evidence="2">The sequence shown here is derived from an EMBL/GenBank/DDBJ whole genome shotgun (WGS) entry which is preliminary data.</text>
</comment>
<accession>A0ABS1D4P4</accession>
<keyword evidence="1" id="KW-1133">Transmembrane helix</keyword>
<feature type="transmembrane region" description="Helical" evidence="1">
    <location>
        <begin position="196"/>
        <end position="214"/>
    </location>
</feature>